<dbReference type="SUPFAM" id="SSF56281">
    <property type="entry name" value="Metallo-hydrolase/oxidoreductase"/>
    <property type="match status" value="1"/>
</dbReference>
<dbReference type="Pfam" id="PF00753">
    <property type="entry name" value="Lactamase_B"/>
    <property type="match status" value="1"/>
</dbReference>
<proteinExistence type="predicted"/>
<organism evidence="2 3">
    <name type="scientific">Geotalea uraniireducens</name>
    <dbReference type="NCBI Taxonomy" id="351604"/>
    <lineage>
        <taxon>Bacteria</taxon>
        <taxon>Pseudomonadati</taxon>
        <taxon>Thermodesulfobacteriota</taxon>
        <taxon>Desulfuromonadia</taxon>
        <taxon>Geobacterales</taxon>
        <taxon>Geobacteraceae</taxon>
        <taxon>Geotalea</taxon>
    </lineage>
</organism>
<dbReference type="Proteomes" id="UP001317705">
    <property type="component" value="Chromosome"/>
</dbReference>
<dbReference type="EMBL" id="AP027151">
    <property type="protein sequence ID" value="BDV44638.1"/>
    <property type="molecule type" value="Genomic_DNA"/>
</dbReference>
<accession>A0ABM8EQ91</accession>
<keyword evidence="3" id="KW-1185">Reference proteome</keyword>
<name>A0ABM8EQ91_9BACT</name>
<dbReference type="InterPro" id="IPR036866">
    <property type="entry name" value="RibonucZ/Hydroxyglut_hydro"/>
</dbReference>
<feature type="domain" description="Metallo-beta-lactamase" evidence="1">
    <location>
        <begin position="25"/>
        <end position="208"/>
    </location>
</feature>
<dbReference type="Gene3D" id="3.60.15.10">
    <property type="entry name" value="Ribonuclease Z/Hydroxyacylglutathione hydrolase-like"/>
    <property type="match status" value="1"/>
</dbReference>
<dbReference type="RefSeq" id="WP_282000732.1">
    <property type="nucleotide sequence ID" value="NZ_AP027151.1"/>
</dbReference>
<protein>
    <submittedName>
        <fullName evidence="2">MBL fold metallo-hydrolase</fullName>
    </submittedName>
</protein>
<dbReference type="SMART" id="SM00849">
    <property type="entry name" value="Lactamase_B"/>
    <property type="match status" value="1"/>
</dbReference>
<sequence length="278" mass="29739">MQLTPRLHLLTIPFTIPLPAGPVRRTVNVVLHCGPTITLVDSGVAGAETQIFACLRQLGRTAADIDTLVLTHSHPDHLGAAAAIVAASGCRVAAHPAERAWIEDPERQLRERPVPGFRQLVGGVVAVDRWLADGDRLDLGEGERFEVLHTPGHSAGSLSLWHPGARALLVGDAVPLPGAMPIFDDVAASLAVVDRLAQYDAEWLLSAWDEPRRGAEVGQRLAEGRRWLERLRQTVRALPGAAEMEPLVLCRAVAAPLGLPAEAVNPLVARSLVACLRG</sequence>
<evidence type="ECO:0000259" key="1">
    <source>
        <dbReference type="SMART" id="SM00849"/>
    </source>
</evidence>
<reference evidence="2 3" key="1">
    <citation type="submission" date="2022-12" db="EMBL/GenBank/DDBJ databases">
        <title>Polyphasic characterization of Geotalea uranireducens NIT-SL11 newly isolated from a complex of sewage sludge and microbially reduced graphene oxide.</title>
        <authorList>
            <person name="Xie L."/>
            <person name="Yoshida N."/>
            <person name="Meng L."/>
        </authorList>
    </citation>
    <scope>NUCLEOTIDE SEQUENCE [LARGE SCALE GENOMIC DNA]</scope>
    <source>
        <strain evidence="2 3">NIT-SL11</strain>
    </source>
</reference>
<evidence type="ECO:0000313" key="2">
    <source>
        <dbReference type="EMBL" id="BDV44638.1"/>
    </source>
</evidence>
<evidence type="ECO:0000313" key="3">
    <source>
        <dbReference type="Proteomes" id="UP001317705"/>
    </source>
</evidence>
<dbReference type="PANTHER" id="PTHR42951:SF17">
    <property type="entry name" value="METALLO-BETA-LACTAMASE DOMAIN-CONTAINING PROTEIN"/>
    <property type="match status" value="1"/>
</dbReference>
<dbReference type="PANTHER" id="PTHR42951">
    <property type="entry name" value="METALLO-BETA-LACTAMASE DOMAIN-CONTAINING"/>
    <property type="match status" value="1"/>
</dbReference>
<dbReference type="InterPro" id="IPR001279">
    <property type="entry name" value="Metallo-B-lactamas"/>
</dbReference>
<dbReference type="InterPro" id="IPR050855">
    <property type="entry name" value="NDM-1-like"/>
</dbReference>
<gene>
    <name evidence="2" type="ORF">GURASL_35610</name>
</gene>